<organism evidence="1 2">
    <name type="scientific">Lymnaea stagnalis</name>
    <name type="common">Great pond snail</name>
    <name type="synonym">Helix stagnalis</name>
    <dbReference type="NCBI Taxonomy" id="6523"/>
    <lineage>
        <taxon>Eukaryota</taxon>
        <taxon>Metazoa</taxon>
        <taxon>Spiralia</taxon>
        <taxon>Lophotrochozoa</taxon>
        <taxon>Mollusca</taxon>
        <taxon>Gastropoda</taxon>
        <taxon>Heterobranchia</taxon>
        <taxon>Euthyneura</taxon>
        <taxon>Panpulmonata</taxon>
        <taxon>Hygrophila</taxon>
        <taxon>Lymnaeoidea</taxon>
        <taxon>Lymnaeidae</taxon>
        <taxon>Lymnaea</taxon>
    </lineage>
</organism>
<dbReference type="Proteomes" id="UP001497497">
    <property type="component" value="Unassembled WGS sequence"/>
</dbReference>
<dbReference type="AlphaFoldDB" id="A0AAV2H575"/>
<proteinExistence type="predicted"/>
<feature type="non-terminal residue" evidence="1">
    <location>
        <position position="107"/>
    </location>
</feature>
<protein>
    <submittedName>
        <fullName evidence="1">Uncharacterized protein</fullName>
    </submittedName>
</protein>
<keyword evidence="2" id="KW-1185">Reference proteome</keyword>
<gene>
    <name evidence="1" type="ORF">GSLYS_00003011001</name>
</gene>
<sequence>PSFEALQTELLQLIGGGLQVSSVASLTTDSTYDVCLSVDEQTAGFSNYKNASTIPSKQNNKGRNQVIGHVKDEIGDVAIFNFSERKNILNVFITMPACYSIKDRSEP</sequence>
<dbReference type="EMBL" id="CAXITT010000039">
    <property type="protein sequence ID" value="CAL1528841.1"/>
    <property type="molecule type" value="Genomic_DNA"/>
</dbReference>
<accession>A0AAV2H575</accession>
<evidence type="ECO:0000313" key="1">
    <source>
        <dbReference type="EMBL" id="CAL1528841.1"/>
    </source>
</evidence>
<reference evidence="1 2" key="1">
    <citation type="submission" date="2024-04" db="EMBL/GenBank/DDBJ databases">
        <authorList>
            <consortium name="Genoscope - CEA"/>
            <person name="William W."/>
        </authorList>
    </citation>
    <scope>NUCLEOTIDE SEQUENCE [LARGE SCALE GENOMIC DNA]</scope>
</reference>
<comment type="caution">
    <text evidence="1">The sequence shown here is derived from an EMBL/GenBank/DDBJ whole genome shotgun (WGS) entry which is preliminary data.</text>
</comment>
<name>A0AAV2H575_LYMST</name>
<feature type="non-terminal residue" evidence="1">
    <location>
        <position position="1"/>
    </location>
</feature>
<evidence type="ECO:0000313" key="2">
    <source>
        <dbReference type="Proteomes" id="UP001497497"/>
    </source>
</evidence>